<feature type="region of interest" description="Disordered" evidence="1">
    <location>
        <begin position="353"/>
        <end position="393"/>
    </location>
</feature>
<gene>
    <name evidence="2" type="ORF">D9615_010021</name>
</gene>
<dbReference type="Proteomes" id="UP000565441">
    <property type="component" value="Unassembled WGS sequence"/>
</dbReference>
<reference evidence="2 3" key="1">
    <citation type="journal article" date="2020" name="ISME J.">
        <title>Uncovering the hidden diversity of litter-decomposition mechanisms in mushroom-forming fungi.</title>
        <authorList>
            <person name="Floudas D."/>
            <person name="Bentzer J."/>
            <person name="Ahren D."/>
            <person name="Johansson T."/>
            <person name="Persson P."/>
            <person name="Tunlid A."/>
        </authorList>
    </citation>
    <scope>NUCLEOTIDE SEQUENCE [LARGE SCALE GENOMIC DNA]</scope>
    <source>
        <strain evidence="2 3">CBS 661.87</strain>
    </source>
</reference>
<name>A0A8H5GUB1_9AGAR</name>
<evidence type="ECO:0000313" key="2">
    <source>
        <dbReference type="EMBL" id="KAF5370995.1"/>
    </source>
</evidence>
<accession>A0A8H5GUB1</accession>
<organism evidence="2 3">
    <name type="scientific">Tricholomella constricta</name>
    <dbReference type="NCBI Taxonomy" id="117010"/>
    <lineage>
        <taxon>Eukaryota</taxon>
        <taxon>Fungi</taxon>
        <taxon>Dikarya</taxon>
        <taxon>Basidiomycota</taxon>
        <taxon>Agaricomycotina</taxon>
        <taxon>Agaricomycetes</taxon>
        <taxon>Agaricomycetidae</taxon>
        <taxon>Agaricales</taxon>
        <taxon>Tricholomatineae</taxon>
        <taxon>Lyophyllaceae</taxon>
        <taxon>Tricholomella</taxon>
    </lineage>
</organism>
<dbReference type="AlphaFoldDB" id="A0A8H5GUB1"/>
<proteinExistence type="predicted"/>
<evidence type="ECO:0000256" key="1">
    <source>
        <dbReference type="SAM" id="MobiDB-lite"/>
    </source>
</evidence>
<comment type="caution">
    <text evidence="2">The sequence shown here is derived from an EMBL/GenBank/DDBJ whole genome shotgun (WGS) entry which is preliminary data.</text>
</comment>
<keyword evidence="3" id="KW-1185">Reference proteome</keyword>
<dbReference type="OrthoDB" id="3060654at2759"/>
<dbReference type="EMBL" id="JAACJP010000049">
    <property type="protein sequence ID" value="KAF5370995.1"/>
    <property type="molecule type" value="Genomic_DNA"/>
</dbReference>
<evidence type="ECO:0000313" key="3">
    <source>
        <dbReference type="Proteomes" id="UP000565441"/>
    </source>
</evidence>
<protein>
    <submittedName>
        <fullName evidence="2">Uncharacterized protein</fullName>
    </submittedName>
</protein>
<sequence>MSLSAFDDDSQQLRVFIPPVKKLPPNPHIGSASEALIRALAPPTETEYTDSEANPEPPEEKSLRHRLLACDQRSFVTGSASADLQAARVINAVRKNPERKRQVEDLLSQQRLQDPSMLKFLLDSPTNAILLEATLHVHWGLYGTFCVVPSESDARAMLDALNKINEAWNQNASEGYVRPLDISRPPFAKPHWDIVILHPHALLPDHQPLVIAQNPPLYVQGQPIQPTPSYDWTYWFANGDQLCSTSPPHTPLAPFVVKDVRSHYDKPHFSSLAMVVNAHYKLNQFMRDHGSSATRRVQNFAQQMSDLVTAIFFVPEGYGSITSRRQSSRILGRAHRTAIAAPSHPALTADLLSAPRQGQNPGEGGTEGSSDLRDNGPNVAEPPETPDTDGLTPSEFRLLADRAKDPFLDSKERAGAAVMMIFGTHRYEDPLVGVPAICG</sequence>